<keyword evidence="2" id="KW-1185">Reference proteome</keyword>
<accession>A0A2K8GPS1</accession>
<reference evidence="1 2" key="1">
    <citation type="submission" date="2017-04" db="EMBL/GenBank/DDBJ databases">
        <title>Complete genome sequence of Shigella bacteriophage SSP1.</title>
        <authorList>
            <person name="Kim M."/>
            <person name="Ryu S."/>
            <person name="Kim M."/>
        </authorList>
    </citation>
    <scope>NUCLEOTIDE SEQUENCE [LARGE SCALE GENOMIC DNA]</scope>
</reference>
<dbReference type="EMBL" id="KY963424">
    <property type="protein sequence ID" value="ASD50197.1"/>
    <property type="molecule type" value="Genomic_DNA"/>
</dbReference>
<evidence type="ECO:0000313" key="2">
    <source>
        <dbReference type="Proteomes" id="UP000240776"/>
    </source>
</evidence>
<dbReference type="Proteomes" id="UP000240776">
    <property type="component" value="Segment"/>
</dbReference>
<organism evidence="1 2">
    <name type="scientific">Shigella phage SSP1</name>
    <dbReference type="NCBI Taxonomy" id="1983588"/>
    <lineage>
        <taxon>Viruses</taxon>
        <taxon>Duplodnaviria</taxon>
        <taxon>Heunggongvirae</taxon>
        <taxon>Uroviricota</taxon>
        <taxon>Caudoviricetes</taxon>
        <taxon>Demerecviridae</taxon>
        <taxon>Markadamsvirinae</taxon>
        <taxon>Tequintavirus</taxon>
        <taxon>Tequintavirus SSP1</taxon>
    </lineage>
</organism>
<evidence type="ECO:0000313" key="1">
    <source>
        <dbReference type="EMBL" id="ASD50197.1"/>
    </source>
</evidence>
<gene>
    <name evidence="1" type="ORF">SSP1_025</name>
</gene>
<proteinExistence type="predicted"/>
<protein>
    <submittedName>
        <fullName evidence="1">Uncharacterized protein</fullName>
    </submittedName>
</protein>
<sequence>MPNETAKAMDIGFSSSIHNQQYFVSLWQLHLQTPNEPIIIYSSP</sequence>
<name>A0A2K8GPS1_9CAUD</name>